<evidence type="ECO:0000259" key="1">
    <source>
        <dbReference type="Pfam" id="PF01408"/>
    </source>
</evidence>
<dbReference type="Gene3D" id="3.30.360.10">
    <property type="entry name" value="Dihydrodipicolinate Reductase, domain 2"/>
    <property type="match status" value="1"/>
</dbReference>
<dbReference type="PANTHER" id="PTHR43377:SF6">
    <property type="entry name" value="GFO_IDH_MOCA-LIKE OXIDOREDUCTASE N-TERMINAL DOMAIN-CONTAINING PROTEIN"/>
    <property type="match status" value="1"/>
</dbReference>
<dbReference type="SUPFAM" id="SSF51735">
    <property type="entry name" value="NAD(P)-binding Rossmann-fold domains"/>
    <property type="match status" value="1"/>
</dbReference>
<dbReference type="Gene3D" id="3.40.50.720">
    <property type="entry name" value="NAD(P)-binding Rossmann-like Domain"/>
    <property type="match status" value="1"/>
</dbReference>
<evidence type="ECO:0000259" key="2">
    <source>
        <dbReference type="Pfam" id="PF22725"/>
    </source>
</evidence>
<proteinExistence type="predicted"/>
<dbReference type="EMBL" id="BARU01032865">
    <property type="protein sequence ID" value="GAH62181.1"/>
    <property type="molecule type" value="Genomic_DNA"/>
</dbReference>
<dbReference type="AlphaFoldDB" id="X1GW84"/>
<reference evidence="3" key="1">
    <citation type="journal article" date="2014" name="Front. Microbiol.">
        <title>High frequency of phylogenetically diverse reductive dehalogenase-homologous genes in deep subseafloor sedimentary metagenomes.</title>
        <authorList>
            <person name="Kawai M."/>
            <person name="Futagami T."/>
            <person name="Toyoda A."/>
            <person name="Takaki Y."/>
            <person name="Nishi S."/>
            <person name="Hori S."/>
            <person name="Arai W."/>
            <person name="Tsubouchi T."/>
            <person name="Morono Y."/>
            <person name="Uchiyama I."/>
            <person name="Ito T."/>
            <person name="Fujiyama A."/>
            <person name="Inagaki F."/>
            <person name="Takami H."/>
        </authorList>
    </citation>
    <scope>NUCLEOTIDE SEQUENCE</scope>
    <source>
        <strain evidence="3">Expedition CK06-06</strain>
    </source>
</reference>
<dbReference type="InterPro" id="IPR000683">
    <property type="entry name" value="Gfo/Idh/MocA-like_OxRdtase_N"/>
</dbReference>
<gene>
    <name evidence="3" type="ORF">S03H2_51772</name>
</gene>
<protein>
    <submittedName>
        <fullName evidence="3">Uncharacterized protein</fullName>
    </submittedName>
</protein>
<dbReference type="InterPro" id="IPR055170">
    <property type="entry name" value="GFO_IDH_MocA-like_dom"/>
</dbReference>
<name>X1GW84_9ZZZZ</name>
<accession>X1GW84</accession>
<feature type="non-terminal residue" evidence="3">
    <location>
        <position position="229"/>
    </location>
</feature>
<feature type="domain" description="GFO/IDH/MocA-like oxidoreductase" evidence="2">
    <location>
        <begin position="129"/>
        <end position="228"/>
    </location>
</feature>
<dbReference type="Pfam" id="PF01408">
    <property type="entry name" value="GFO_IDH_MocA"/>
    <property type="match status" value="1"/>
</dbReference>
<dbReference type="PANTHER" id="PTHR43377">
    <property type="entry name" value="BILIVERDIN REDUCTASE A"/>
    <property type="match status" value="1"/>
</dbReference>
<dbReference type="InterPro" id="IPR036291">
    <property type="entry name" value="NAD(P)-bd_dom_sf"/>
</dbReference>
<comment type="caution">
    <text evidence="3">The sequence shown here is derived from an EMBL/GenBank/DDBJ whole genome shotgun (WGS) entry which is preliminary data.</text>
</comment>
<dbReference type="GO" id="GO:0000166">
    <property type="term" value="F:nucleotide binding"/>
    <property type="evidence" value="ECO:0007669"/>
    <property type="project" value="InterPro"/>
</dbReference>
<feature type="domain" description="Gfo/Idh/MocA-like oxidoreductase N-terminal" evidence="1">
    <location>
        <begin position="2"/>
        <end position="119"/>
    </location>
</feature>
<organism evidence="3">
    <name type="scientific">marine sediment metagenome</name>
    <dbReference type="NCBI Taxonomy" id="412755"/>
    <lineage>
        <taxon>unclassified sequences</taxon>
        <taxon>metagenomes</taxon>
        <taxon>ecological metagenomes</taxon>
    </lineage>
</organism>
<dbReference type="Pfam" id="PF22725">
    <property type="entry name" value="GFO_IDH_MocA_C3"/>
    <property type="match status" value="1"/>
</dbReference>
<sequence>MINIAVIGSGYWGKNLVRNFNELGVLHTVCDSNLATLRSFQEKYPDKRFQNSFEVVLQDPNINAVAIATPAETHFDLAKKALLAGKHVFVEKPLSLVVSEAETLNQLATNRNLKLMVGHILLYHPAIIRLKEIINSGELGKINYIYSNRLNLGKFRTEENILWSFAPHDISAILYLLGEMPTQVMAQGGNYLNTEIADVTMSVLSFKSGVKGHVFVSWLHPSKEQKLVV</sequence>
<evidence type="ECO:0000313" key="3">
    <source>
        <dbReference type="EMBL" id="GAH62181.1"/>
    </source>
</evidence>
<dbReference type="InterPro" id="IPR051450">
    <property type="entry name" value="Gfo/Idh/MocA_Oxidoreductases"/>
</dbReference>
<dbReference type="SUPFAM" id="SSF55347">
    <property type="entry name" value="Glyceraldehyde-3-phosphate dehydrogenase-like, C-terminal domain"/>
    <property type="match status" value="1"/>
</dbReference>